<dbReference type="AlphaFoldDB" id="A0A9E8LX00"/>
<proteinExistence type="predicted"/>
<sequence>MKNYEIMMLPHGSGVVKVYIYNFLESKGRVKVYASLDDQVVSSTGYNKKRTIVKALSKLYKRTVSQE</sequence>
<reference evidence="1" key="1">
    <citation type="submission" date="2022-09" db="EMBL/GenBank/DDBJ databases">
        <title>Complete Genomes of Fervidibacillus albus and Fervidibacillus halotolerans isolated from tidal flat sediments.</title>
        <authorList>
            <person name="Kwon K.K."/>
            <person name="Yang S.-H."/>
            <person name="Park M.J."/>
            <person name="Oh H.-M."/>
        </authorList>
    </citation>
    <scope>NUCLEOTIDE SEQUENCE</scope>
    <source>
        <strain evidence="1">MEBiC13591</strain>
    </source>
</reference>
<accession>A0A9E8LX00</accession>
<dbReference type="KEGG" id="faf:OE104_07420"/>
<evidence type="ECO:0000313" key="2">
    <source>
        <dbReference type="Proteomes" id="UP001164718"/>
    </source>
</evidence>
<protein>
    <submittedName>
        <fullName evidence="1">Uncharacterized protein</fullName>
    </submittedName>
</protein>
<name>A0A9E8LX00_9BACI</name>
<dbReference type="Proteomes" id="UP001164718">
    <property type="component" value="Chromosome"/>
</dbReference>
<gene>
    <name evidence="1" type="ORF">OE104_07420</name>
</gene>
<organism evidence="1 2">
    <name type="scientific">Fervidibacillus albus</name>
    <dbReference type="NCBI Taxonomy" id="2980026"/>
    <lineage>
        <taxon>Bacteria</taxon>
        <taxon>Bacillati</taxon>
        <taxon>Bacillota</taxon>
        <taxon>Bacilli</taxon>
        <taxon>Bacillales</taxon>
        <taxon>Bacillaceae</taxon>
        <taxon>Fervidibacillus</taxon>
    </lineage>
</organism>
<keyword evidence="2" id="KW-1185">Reference proteome</keyword>
<evidence type="ECO:0000313" key="1">
    <source>
        <dbReference type="EMBL" id="WAA11119.1"/>
    </source>
</evidence>
<dbReference type="RefSeq" id="WP_275418942.1">
    <property type="nucleotide sequence ID" value="NZ_CP106878.1"/>
</dbReference>
<dbReference type="EMBL" id="CP106878">
    <property type="protein sequence ID" value="WAA11119.1"/>
    <property type="molecule type" value="Genomic_DNA"/>
</dbReference>